<dbReference type="EMBL" id="JBHTKB010000001">
    <property type="protein sequence ID" value="MFD0912982.1"/>
    <property type="molecule type" value="Genomic_DNA"/>
</dbReference>
<dbReference type="Gene3D" id="2.30.30.110">
    <property type="match status" value="1"/>
</dbReference>
<evidence type="ECO:0000313" key="2">
    <source>
        <dbReference type="Proteomes" id="UP001597128"/>
    </source>
</evidence>
<dbReference type="RefSeq" id="WP_379056210.1">
    <property type="nucleotide sequence ID" value="NZ_JBHTKB010000001.1"/>
</dbReference>
<sequence length="105" mass="11285">MYVNLNPVLGRELQGEWRPGLVLSTKAFNALGTAMVAPITQGGNQARFAGFAVSLTGAGTETQGVVLTNAVRPLDLVTRQARKKETVPDDIVQACLMRVQAIFEE</sequence>
<dbReference type="Pfam" id="PF02452">
    <property type="entry name" value="PemK_toxin"/>
    <property type="match status" value="1"/>
</dbReference>
<dbReference type="NCBIfam" id="NF007320">
    <property type="entry name" value="PRK09812.1"/>
    <property type="match status" value="1"/>
</dbReference>
<gene>
    <name evidence="1" type="ORF">ACFQ1Z_05435</name>
</gene>
<reference evidence="2" key="1">
    <citation type="journal article" date="2019" name="Int. J. Syst. Evol. Microbiol.">
        <title>The Global Catalogue of Microorganisms (GCM) 10K type strain sequencing project: providing services to taxonomists for standard genome sequencing and annotation.</title>
        <authorList>
            <consortium name="The Broad Institute Genomics Platform"/>
            <consortium name="The Broad Institute Genome Sequencing Center for Infectious Disease"/>
            <person name="Wu L."/>
            <person name="Ma J."/>
        </authorList>
    </citation>
    <scope>NUCLEOTIDE SEQUENCE [LARGE SCALE GENOMIC DNA]</scope>
    <source>
        <strain evidence="2">CCUG 58412</strain>
    </source>
</reference>
<keyword evidence="2" id="KW-1185">Reference proteome</keyword>
<accession>A0ABW3F5Z8</accession>
<dbReference type="PANTHER" id="PTHR33988">
    <property type="entry name" value="ENDORIBONUCLEASE MAZF-RELATED"/>
    <property type="match status" value="1"/>
</dbReference>
<name>A0ABW3F5Z8_9PROT</name>
<proteinExistence type="predicted"/>
<dbReference type="PANTHER" id="PTHR33988:SF3">
    <property type="entry name" value="ENDORIBONUCLEASE TOXIN CHPB-RELATED"/>
    <property type="match status" value="1"/>
</dbReference>
<dbReference type="InterPro" id="IPR011067">
    <property type="entry name" value="Plasmid_toxin/cell-grow_inhib"/>
</dbReference>
<dbReference type="SUPFAM" id="SSF50118">
    <property type="entry name" value="Cell growth inhibitor/plasmid maintenance toxic component"/>
    <property type="match status" value="1"/>
</dbReference>
<evidence type="ECO:0000313" key="1">
    <source>
        <dbReference type="EMBL" id="MFD0912982.1"/>
    </source>
</evidence>
<dbReference type="InterPro" id="IPR003477">
    <property type="entry name" value="PemK-like"/>
</dbReference>
<organism evidence="1 2">
    <name type="scientific">Methylophilus luteus</name>
    <dbReference type="NCBI Taxonomy" id="640108"/>
    <lineage>
        <taxon>Bacteria</taxon>
        <taxon>Pseudomonadati</taxon>
        <taxon>Pseudomonadota</taxon>
        <taxon>Betaproteobacteria</taxon>
        <taxon>Nitrosomonadales</taxon>
        <taxon>Methylophilaceae</taxon>
        <taxon>Methylophilus</taxon>
    </lineage>
</organism>
<dbReference type="Proteomes" id="UP001597128">
    <property type="component" value="Unassembled WGS sequence"/>
</dbReference>
<protein>
    <submittedName>
        <fullName evidence="1">Type II toxin-antitoxin system ChpB family toxin</fullName>
    </submittedName>
</protein>
<comment type="caution">
    <text evidence="1">The sequence shown here is derived from an EMBL/GenBank/DDBJ whole genome shotgun (WGS) entry which is preliminary data.</text>
</comment>